<proteinExistence type="predicted"/>
<evidence type="ECO:0000259" key="1">
    <source>
        <dbReference type="PROSITE" id="PS51186"/>
    </source>
</evidence>
<protein>
    <submittedName>
        <fullName evidence="2">GNAT family N-acetyltransferase</fullName>
    </submittedName>
</protein>
<dbReference type="Gene3D" id="3.40.630.30">
    <property type="match status" value="1"/>
</dbReference>
<reference evidence="2 3" key="1">
    <citation type="submission" date="2021-12" db="EMBL/GenBank/DDBJ databases">
        <title>Discovery of the Pendulisporaceae a myxobacterial family with distinct sporulation behavior and unique specialized metabolism.</title>
        <authorList>
            <person name="Garcia R."/>
            <person name="Popoff A."/>
            <person name="Bader C.D."/>
            <person name="Loehr J."/>
            <person name="Walesch S."/>
            <person name="Walt C."/>
            <person name="Boldt J."/>
            <person name="Bunk B."/>
            <person name="Haeckl F.J.F.P.J."/>
            <person name="Gunesch A.P."/>
            <person name="Birkelbach J."/>
            <person name="Nuebel U."/>
            <person name="Pietschmann T."/>
            <person name="Bach T."/>
            <person name="Mueller R."/>
        </authorList>
    </citation>
    <scope>NUCLEOTIDE SEQUENCE [LARGE SCALE GENOMIC DNA]</scope>
    <source>
        <strain evidence="2 3">MSr11954</strain>
    </source>
</reference>
<feature type="domain" description="N-acetyltransferase" evidence="1">
    <location>
        <begin position="9"/>
        <end position="166"/>
    </location>
</feature>
<dbReference type="InterPro" id="IPR016181">
    <property type="entry name" value="Acyl_CoA_acyltransferase"/>
</dbReference>
<gene>
    <name evidence="2" type="ORF">LZC94_45405</name>
</gene>
<evidence type="ECO:0000313" key="2">
    <source>
        <dbReference type="EMBL" id="WXB15045.1"/>
    </source>
</evidence>
<name>A0ABZ2M104_9BACT</name>
<organism evidence="2 3">
    <name type="scientific">Pendulispora albinea</name>
    <dbReference type="NCBI Taxonomy" id="2741071"/>
    <lineage>
        <taxon>Bacteria</taxon>
        <taxon>Pseudomonadati</taxon>
        <taxon>Myxococcota</taxon>
        <taxon>Myxococcia</taxon>
        <taxon>Myxococcales</taxon>
        <taxon>Sorangiineae</taxon>
        <taxon>Pendulisporaceae</taxon>
        <taxon>Pendulispora</taxon>
    </lineage>
</organism>
<dbReference type="Proteomes" id="UP001370348">
    <property type="component" value="Chromosome"/>
</dbReference>
<dbReference type="Pfam" id="PF13302">
    <property type="entry name" value="Acetyltransf_3"/>
    <property type="match status" value="1"/>
</dbReference>
<dbReference type="EMBL" id="CP089984">
    <property type="protein sequence ID" value="WXB15045.1"/>
    <property type="molecule type" value="Genomic_DNA"/>
</dbReference>
<dbReference type="PROSITE" id="PS51186">
    <property type="entry name" value="GNAT"/>
    <property type="match status" value="1"/>
</dbReference>
<evidence type="ECO:0000313" key="3">
    <source>
        <dbReference type="Proteomes" id="UP001370348"/>
    </source>
</evidence>
<sequence>MSGVRMSDITVASLELADVDAIVRYWHESPAEYLRALGVAPEKLPNRRKMHEMLALKVAQQVAPPTILVVKVKGESIGVHELTHIEVGISAVMHAHIWKAEHRGKGFGAVSYVKAMERFFEAHGFRSILFETPRANASANRLKEALGLAPCGNGTIYLPIMTSPMETTRYSVERADLPRLVARLETSWKPKTGAPRGG</sequence>
<accession>A0ABZ2M104</accession>
<dbReference type="RefSeq" id="WP_394824669.1">
    <property type="nucleotide sequence ID" value="NZ_CP089984.1"/>
</dbReference>
<keyword evidence="3" id="KW-1185">Reference proteome</keyword>
<dbReference type="InterPro" id="IPR000182">
    <property type="entry name" value="GNAT_dom"/>
</dbReference>
<dbReference type="SUPFAM" id="SSF55729">
    <property type="entry name" value="Acyl-CoA N-acyltransferases (Nat)"/>
    <property type="match status" value="1"/>
</dbReference>